<evidence type="ECO:0000259" key="2">
    <source>
        <dbReference type="Pfam" id="PF00078"/>
    </source>
</evidence>
<feature type="region of interest" description="Disordered" evidence="1">
    <location>
        <begin position="111"/>
        <end position="133"/>
    </location>
</feature>
<dbReference type="Gene3D" id="3.30.70.270">
    <property type="match status" value="1"/>
</dbReference>
<dbReference type="PANTHER" id="PTHR24559">
    <property type="entry name" value="TRANSPOSON TY3-I GAG-POL POLYPROTEIN"/>
    <property type="match status" value="1"/>
</dbReference>
<reference evidence="4" key="1">
    <citation type="submission" date="2017-03" db="EMBL/GenBank/DDBJ databases">
        <title>Phytopthora megakarya and P. palmivora, two closely related causual agents of cacao black pod achieved similar genome size and gene model numbers by different mechanisms.</title>
        <authorList>
            <person name="Ali S."/>
            <person name="Shao J."/>
            <person name="Larry D.J."/>
            <person name="Kronmiller B."/>
            <person name="Shen D."/>
            <person name="Strem M.D."/>
            <person name="Melnick R.L."/>
            <person name="Guiltinan M.J."/>
            <person name="Tyler B.M."/>
            <person name="Meinhardt L.W."/>
            <person name="Bailey B.A."/>
        </authorList>
    </citation>
    <scope>NUCLEOTIDE SEQUENCE [LARGE SCALE GENOMIC DNA]</scope>
    <source>
        <strain evidence="4">zdho120</strain>
    </source>
</reference>
<protein>
    <recommendedName>
        <fullName evidence="2">Reverse transcriptase domain-containing protein</fullName>
    </recommendedName>
</protein>
<dbReference type="PANTHER" id="PTHR24559:SF444">
    <property type="entry name" value="REVERSE TRANSCRIPTASE DOMAIN-CONTAINING PROTEIN"/>
    <property type="match status" value="1"/>
</dbReference>
<dbReference type="OrthoDB" id="129124at2759"/>
<dbReference type="InterPro" id="IPR000477">
    <property type="entry name" value="RT_dom"/>
</dbReference>
<evidence type="ECO:0000256" key="1">
    <source>
        <dbReference type="SAM" id="MobiDB-lite"/>
    </source>
</evidence>
<dbReference type="Pfam" id="PF00078">
    <property type="entry name" value="RVT_1"/>
    <property type="match status" value="1"/>
</dbReference>
<sequence>MNWDASNTVSYAGSGVEQSQWNAGWCVEPPVEYGPDDYVMNAAYGRSYPADELSVAPADVAEATVMKVADATLTHAADAATSSEVNSCAELVDTGAVPVEKPFVNTDIAGDDKEVSVDDAESEDKLAPESTNTGKEVTLDDVIEGVLQPQGASGSEYSPVEDLEREKIRMDTLSEDAEMIRAERESCVVDNLAVRVSPEERLPSGDQRGWESSEVGGDATPSHARLFTQEELDLLWNGSTIGADDEPEEYPKEIEERLFPLDEVELKRQMKKNAARLNMMTLEKMSVLLNIPLETLRENSEASPGELSTPEYWLVWYKKTLAAAEEARRANRNFRDGQPELCSQVDPLYPAVTDNRDVGGGVDVVHEEVLQAGRPVEVSVPTEVNLEVLYANIVVDVEKYASTESANTQRSPQNNQWLSVSAVGRYSPNVPAPYRAVVRQVGYALVKEDALAADPKCAMCQRVTPVGDVGLDLETRVRTKLLQTNIVSGKGLILRLIPLVVKVYDDNSKMVGTKMLSRGSKCLLCRRRVVPHVRNVPEKHTFLDRPFSEVGESGLYQYVYMVNDQGPLTEKRRPGLCDVVSTDERSDWMIDSVNGVEAVSAGYIDFTPAEVLIDAGAVASLIDARVLMRIGRADTPLRPCDNSLNVVTGHKVGDKVIIDLPLRLGSLEMTRPFVVVNRLHVDAILGTDTLKAFRAVIDLDANTLTLKSTCEVFGLGSHRVEETHSSRISSTVRVQPGGQAIVVTDVIGNVPESTTVLVKGSPELDATIMVARTLCTVQSGKLLVEVCNSSTEDVLIRKGTTYEQKPASEAPTDPRHTLYPVSDVIDSVLSSTSADTTLHDSQMPVLEKVLATELDVDFEGSKLSPDQQRLLRALLEQFRDMFVETSMTPGRTNLLEFSIDTGASQPIKQRPYRVSKVEGDVMEAELQQYLDLGHIRPSTSPWASPVLMIRKPDGGIRFCIDYRRLNAVAVKDCYPMPLIDDILDVLGNAKLFSTMDIASGYWNVPMEKDSIEKTAFMCKYGLYEWLVMPFGLCNAVPAFERLMEN</sequence>
<dbReference type="InterPro" id="IPR053134">
    <property type="entry name" value="RNA-dir_DNA_polymerase"/>
</dbReference>
<accession>A0A225VMM7</accession>
<dbReference type="CDD" id="cd01647">
    <property type="entry name" value="RT_LTR"/>
    <property type="match status" value="1"/>
</dbReference>
<dbReference type="SUPFAM" id="SSF56672">
    <property type="entry name" value="DNA/RNA polymerases"/>
    <property type="match status" value="1"/>
</dbReference>
<proteinExistence type="predicted"/>
<dbReference type="Proteomes" id="UP000198211">
    <property type="component" value="Unassembled WGS sequence"/>
</dbReference>
<evidence type="ECO:0000313" key="4">
    <source>
        <dbReference type="Proteomes" id="UP000198211"/>
    </source>
</evidence>
<gene>
    <name evidence="3" type="ORF">PHMEG_00021062</name>
</gene>
<name>A0A225VMM7_9STRA</name>
<evidence type="ECO:0000313" key="3">
    <source>
        <dbReference type="EMBL" id="OWZ06653.1"/>
    </source>
</evidence>
<feature type="non-terminal residue" evidence="3">
    <location>
        <position position="1045"/>
    </location>
</feature>
<feature type="compositionally biased region" description="Basic and acidic residues" evidence="1">
    <location>
        <begin position="200"/>
        <end position="211"/>
    </location>
</feature>
<feature type="region of interest" description="Disordered" evidence="1">
    <location>
        <begin position="200"/>
        <end position="219"/>
    </location>
</feature>
<dbReference type="Gene3D" id="3.10.10.10">
    <property type="entry name" value="HIV Type 1 Reverse Transcriptase, subunit A, domain 1"/>
    <property type="match status" value="1"/>
</dbReference>
<dbReference type="Gene3D" id="2.40.70.10">
    <property type="entry name" value="Acid Proteases"/>
    <property type="match status" value="1"/>
</dbReference>
<dbReference type="CDD" id="cd00303">
    <property type="entry name" value="retropepsin_like"/>
    <property type="match status" value="1"/>
</dbReference>
<dbReference type="AlphaFoldDB" id="A0A225VMM7"/>
<dbReference type="InterPro" id="IPR043502">
    <property type="entry name" value="DNA/RNA_pol_sf"/>
</dbReference>
<dbReference type="InterPro" id="IPR021109">
    <property type="entry name" value="Peptidase_aspartic_dom_sf"/>
</dbReference>
<dbReference type="EMBL" id="NBNE01003869">
    <property type="protein sequence ID" value="OWZ06653.1"/>
    <property type="molecule type" value="Genomic_DNA"/>
</dbReference>
<feature type="domain" description="Reverse transcriptase" evidence="2">
    <location>
        <begin position="949"/>
        <end position="1044"/>
    </location>
</feature>
<organism evidence="3 4">
    <name type="scientific">Phytophthora megakarya</name>
    <dbReference type="NCBI Taxonomy" id="4795"/>
    <lineage>
        <taxon>Eukaryota</taxon>
        <taxon>Sar</taxon>
        <taxon>Stramenopiles</taxon>
        <taxon>Oomycota</taxon>
        <taxon>Peronosporomycetes</taxon>
        <taxon>Peronosporales</taxon>
        <taxon>Peronosporaceae</taxon>
        <taxon>Phytophthora</taxon>
    </lineage>
</organism>
<keyword evidence="4" id="KW-1185">Reference proteome</keyword>
<dbReference type="InterPro" id="IPR043128">
    <property type="entry name" value="Rev_trsase/Diguanyl_cyclase"/>
</dbReference>
<dbReference type="SUPFAM" id="SSF50630">
    <property type="entry name" value="Acid proteases"/>
    <property type="match status" value="1"/>
</dbReference>
<comment type="caution">
    <text evidence="3">The sequence shown here is derived from an EMBL/GenBank/DDBJ whole genome shotgun (WGS) entry which is preliminary data.</text>
</comment>
<dbReference type="Pfam" id="PF08284">
    <property type="entry name" value="RVP_2"/>
    <property type="match status" value="1"/>
</dbReference>